<feature type="compositionally biased region" description="Basic and acidic residues" evidence="1">
    <location>
        <begin position="322"/>
        <end position="333"/>
    </location>
</feature>
<comment type="caution">
    <text evidence="2">The sequence shown here is derived from an EMBL/GenBank/DDBJ whole genome shotgun (WGS) entry which is preliminary data.</text>
</comment>
<evidence type="ECO:0000313" key="2">
    <source>
        <dbReference type="EMBL" id="CAB4005316.1"/>
    </source>
</evidence>
<dbReference type="EMBL" id="CACRXK020005161">
    <property type="protein sequence ID" value="CAB4005316.1"/>
    <property type="molecule type" value="Genomic_DNA"/>
</dbReference>
<dbReference type="OrthoDB" id="8056668at2759"/>
<dbReference type="PANTHER" id="PTHR47331:SF5">
    <property type="entry name" value="RIBONUCLEASE H"/>
    <property type="match status" value="1"/>
</dbReference>
<evidence type="ECO:0000313" key="3">
    <source>
        <dbReference type="Proteomes" id="UP001152795"/>
    </source>
</evidence>
<dbReference type="PANTHER" id="PTHR47331">
    <property type="entry name" value="PHD-TYPE DOMAIN-CONTAINING PROTEIN"/>
    <property type="match status" value="1"/>
</dbReference>
<sequence length="448" mass="51208">MQGGNSAINRHLKALRVPVFDGTKAKFEEFWSLFLSLVDASNEPINLKTARLQQSLTGRAHDAIRGLGVSEPKYTEAKEILKTKFGGQRRQLRAYMDELDSIPALRYNDVDNFERFADLVRVAVVKLKAENRQAELGEGTLHNQLVRKLHDRHLECYSRWLNVHNKEPAVTSLCDWLKEEVAIKIEAKEMAHGLDEKLLPERRLPRGKPDEGRPRSYFTGKEVDDRFQNCIEKREERTKPPCVFCGQGNHGIWNCNQFKQKTVGERWKVAKEKYLCFRCLSNEHRGKNCRRTRPCDVDGCQLTHHRLLHDTAQSRKPGPVLPDERADPSREGAESLTNLTMTSNRSKLQPEATSFRTVPVWVKANGKKVKVNAVLDDASNESFMNEEVAGLLGLRTTWQSVQVRVLNDSVETFRSMPLQIDLESDDRQFTKTINVQTCPRAVTGSYQV</sequence>
<reference evidence="2" key="1">
    <citation type="submission" date="2020-04" db="EMBL/GenBank/DDBJ databases">
        <authorList>
            <person name="Alioto T."/>
            <person name="Alioto T."/>
            <person name="Gomez Garrido J."/>
        </authorList>
    </citation>
    <scope>NUCLEOTIDE SEQUENCE</scope>
    <source>
        <strain evidence="2">A484AB</strain>
    </source>
</reference>
<dbReference type="AlphaFoldDB" id="A0A6S7HKM4"/>
<organism evidence="2 3">
    <name type="scientific">Paramuricea clavata</name>
    <name type="common">Red gorgonian</name>
    <name type="synonym">Violescent sea-whip</name>
    <dbReference type="NCBI Taxonomy" id="317549"/>
    <lineage>
        <taxon>Eukaryota</taxon>
        <taxon>Metazoa</taxon>
        <taxon>Cnidaria</taxon>
        <taxon>Anthozoa</taxon>
        <taxon>Octocorallia</taxon>
        <taxon>Malacalcyonacea</taxon>
        <taxon>Plexauridae</taxon>
        <taxon>Paramuricea</taxon>
    </lineage>
</organism>
<dbReference type="Proteomes" id="UP001152795">
    <property type="component" value="Unassembled WGS sequence"/>
</dbReference>
<dbReference type="Pfam" id="PF03564">
    <property type="entry name" value="DUF1759"/>
    <property type="match status" value="1"/>
</dbReference>
<feature type="region of interest" description="Disordered" evidence="1">
    <location>
        <begin position="311"/>
        <end position="335"/>
    </location>
</feature>
<protein>
    <submittedName>
        <fullName evidence="2">Uncharacterized protein</fullName>
    </submittedName>
</protein>
<proteinExistence type="predicted"/>
<dbReference type="InterPro" id="IPR005312">
    <property type="entry name" value="DUF1759"/>
</dbReference>
<keyword evidence="3" id="KW-1185">Reference proteome</keyword>
<evidence type="ECO:0000256" key="1">
    <source>
        <dbReference type="SAM" id="MobiDB-lite"/>
    </source>
</evidence>
<name>A0A6S7HKM4_PARCT</name>
<accession>A0A6S7HKM4</accession>
<gene>
    <name evidence="2" type="ORF">PACLA_8A074277</name>
</gene>
<feature type="non-terminal residue" evidence="2">
    <location>
        <position position="448"/>
    </location>
</feature>